<accession>A0A543J439</accession>
<sequence>MYDDATVGARLRTLRRWRRMTLAQLAGQAGLSVSFLSMAERGQRALDRRSHISALAAALQVSETELLGGPHLGDDPLRAGPHSAIPPIRVALQTNTLTAPAVDRARPIDELAAELRRVEAASAVCDYIELGRLLPPLLDELHYHIAQPIGEREQRAALEMLIEACHPASVRSKDLGYPDLAYLAAARADAAARMLDDPIAIGKATYLLIQAMPRAGSWERTHAAALRAATALQTHARTDEGIAVLGMLTLMAALSAAVSLRLDDAEDLLNEAAELATRVPDDPVNNWGSFSATNVGGWRVAIAVETGRTGRGVLEIAERIDRSRYGTRRSRHAMLLADVGRGLAKERSTRDQAIEWLREAERMAPQRIRNDARVRETVAVLLEQSRAAAAGRELRGMAARMGVPH</sequence>
<dbReference type="SMART" id="SM00530">
    <property type="entry name" value="HTH_XRE"/>
    <property type="match status" value="1"/>
</dbReference>
<dbReference type="Gene3D" id="1.10.260.40">
    <property type="entry name" value="lambda repressor-like DNA-binding domains"/>
    <property type="match status" value="1"/>
</dbReference>
<reference evidence="2 3" key="1">
    <citation type="submission" date="2019-06" db="EMBL/GenBank/DDBJ databases">
        <title>Sequencing the genomes of 1000 actinobacteria strains.</title>
        <authorList>
            <person name="Klenk H.-P."/>
        </authorList>
    </citation>
    <scope>NUCLEOTIDE SEQUENCE [LARGE SCALE GENOMIC DNA]</scope>
    <source>
        <strain evidence="2 3">DSM 43186</strain>
    </source>
</reference>
<dbReference type="PROSITE" id="PS50943">
    <property type="entry name" value="HTH_CROC1"/>
    <property type="match status" value="1"/>
</dbReference>
<dbReference type="GO" id="GO:0003677">
    <property type="term" value="F:DNA binding"/>
    <property type="evidence" value="ECO:0007669"/>
    <property type="project" value="InterPro"/>
</dbReference>
<proteinExistence type="predicted"/>
<dbReference type="SUPFAM" id="SSF47413">
    <property type="entry name" value="lambda repressor-like DNA-binding domains"/>
    <property type="match status" value="1"/>
</dbReference>
<dbReference type="Proteomes" id="UP000319213">
    <property type="component" value="Unassembled WGS sequence"/>
</dbReference>
<dbReference type="Pfam" id="PF13560">
    <property type="entry name" value="HTH_31"/>
    <property type="match status" value="1"/>
</dbReference>
<dbReference type="AlphaFoldDB" id="A0A543J439"/>
<comment type="caution">
    <text evidence="2">The sequence shown here is derived from an EMBL/GenBank/DDBJ whole genome shotgun (WGS) entry which is preliminary data.</text>
</comment>
<dbReference type="CDD" id="cd00093">
    <property type="entry name" value="HTH_XRE"/>
    <property type="match status" value="1"/>
</dbReference>
<keyword evidence="3" id="KW-1185">Reference proteome</keyword>
<feature type="domain" description="HTH cro/C1-type" evidence="1">
    <location>
        <begin position="11"/>
        <end position="66"/>
    </location>
</feature>
<dbReference type="RefSeq" id="WP_142261250.1">
    <property type="nucleotide sequence ID" value="NZ_BMPV01000002.1"/>
</dbReference>
<evidence type="ECO:0000259" key="1">
    <source>
        <dbReference type="PROSITE" id="PS50943"/>
    </source>
</evidence>
<evidence type="ECO:0000313" key="3">
    <source>
        <dbReference type="Proteomes" id="UP000319213"/>
    </source>
</evidence>
<gene>
    <name evidence="2" type="ORF">FHX40_4303</name>
</gene>
<dbReference type="OrthoDB" id="4516646at2"/>
<protein>
    <submittedName>
        <fullName evidence="2">Helix-turn-helix protein</fullName>
    </submittedName>
</protein>
<dbReference type="InterPro" id="IPR001387">
    <property type="entry name" value="Cro/C1-type_HTH"/>
</dbReference>
<evidence type="ECO:0000313" key="2">
    <source>
        <dbReference type="EMBL" id="TQM77538.1"/>
    </source>
</evidence>
<name>A0A543J439_9ACTN</name>
<organism evidence="2 3">
    <name type="scientific">Thermopolyspora flexuosa</name>
    <dbReference type="NCBI Taxonomy" id="103836"/>
    <lineage>
        <taxon>Bacteria</taxon>
        <taxon>Bacillati</taxon>
        <taxon>Actinomycetota</taxon>
        <taxon>Actinomycetes</taxon>
        <taxon>Streptosporangiales</taxon>
        <taxon>Streptosporangiaceae</taxon>
        <taxon>Thermopolyspora</taxon>
    </lineage>
</organism>
<dbReference type="EMBL" id="VFPQ01000001">
    <property type="protein sequence ID" value="TQM77538.1"/>
    <property type="molecule type" value="Genomic_DNA"/>
</dbReference>
<dbReference type="InterPro" id="IPR010982">
    <property type="entry name" value="Lambda_DNA-bd_dom_sf"/>
</dbReference>